<evidence type="ECO:0000313" key="2">
    <source>
        <dbReference type="EMBL" id="VAX33020.1"/>
    </source>
</evidence>
<keyword evidence="1" id="KW-0812">Transmembrane</keyword>
<proteinExistence type="predicted"/>
<accession>A0A3B1DDR5</accession>
<name>A0A3B1DDR5_9ZZZZ</name>
<dbReference type="AlphaFoldDB" id="A0A3B1DDR5"/>
<dbReference type="EMBL" id="UOGH01000280">
    <property type="protein sequence ID" value="VAX33020.1"/>
    <property type="molecule type" value="Genomic_DNA"/>
</dbReference>
<evidence type="ECO:0008006" key="3">
    <source>
        <dbReference type="Google" id="ProtNLM"/>
    </source>
</evidence>
<evidence type="ECO:0000256" key="1">
    <source>
        <dbReference type="SAM" id="Phobius"/>
    </source>
</evidence>
<dbReference type="InterPro" id="IPR010787">
    <property type="entry name" value="DUF1385"/>
</dbReference>
<feature type="transmembrane region" description="Helical" evidence="1">
    <location>
        <begin position="241"/>
        <end position="260"/>
    </location>
</feature>
<organism evidence="2">
    <name type="scientific">hydrothermal vent metagenome</name>
    <dbReference type="NCBI Taxonomy" id="652676"/>
    <lineage>
        <taxon>unclassified sequences</taxon>
        <taxon>metagenomes</taxon>
        <taxon>ecological metagenomes</taxon>
    </lineage>
</organism>
<gene>
    <name evidence="2" type="ORF">MNBD_NITROSPIRAE02-1723</name>
</gene>
<feature type="transmembrane region" description="Helical" evidence="1">
    <location>
        <begin position="216"/>
        <end position="235"/>
    </location>
</feature>
<dbReference type="PANTHER" id="PTHR42867">
    <property type="entry name" value="MEMBRANE PROTEIN-RELATED"/>
    <property type="match status" value="1"/>
</dbReference>
<protein>
    <recommendedName>
        <fullName evidence="3">DUF1385 domain-containing protein</fullName>
    </recommendedName>
</protein>
<keyword evidence="1" id="KW-0472">Membrane</keyword>
<feature type="transmembrane region" description="Helical" evidence="1">
    <location>
        <begin position="110"/>
        <end position="134"/>
    </location>
</feature>
<dbReference type="PANTHER" id="PTHR42867:SF1">
    <property type="entry name" value="MEMBRANE PROTEIN-RELATED"/>
    <property type="match status" value="1"/>
</dbReference>
<reference evidence="2" key="1">
    <citation type="submission" date="2018-06" db="EMBL/GenBank/DDBJ databases">
        <authorList>
            <person name="Zhirakovskaya E."/>
        </authorList>
    </citation>
    <scope>NUCLEOTIDE SEQUENCE</scope>
</reference>
<sequence length="316" mass="34526">MIFFKIIRSVFNIPLNAAFYSSSKKNVGGQAVIEGVMMKGPLAWSVAVRGGDGRMHIKSERLRSLPAILKMPVLRGVAALYEALTLGIKAIDFSASKAYEAEGDGPMSPVAMLTTFAVAIVLGIALFVLLPLYLTRLAGIILPVVGESSVAFNVVDGLIRVGIFLLYVSGVGLWGEMRRIYEYHGAEHKVIHAYEGGEELAANNINRKYSTRHPRCGTSFLLIVMIVSILIFSIIPHDWNFAMKFLSRLVLIPLVAGLSYEVLKLSAKNSGNALVNLFVRPGLLLQRLTTREPDESQIEVALSALREVVEVKSEAV</sequence>
<keyword evidence="1" id="KW-1133">Transmembrane helix</keyword>
<feature type="transmembrane region" description="Helical" evidence="1">
    <location>
        <begin position="154"/>
        <end position="174"/>
    </location>
</feature>
<dbReference type="Pfam" id="PF07136">
    <property type="entry name" value="DUF1385"/>
    <property type="match status" value="1"/>
</dbReference>